<keyword evidence="1" id="KW-0812">Transmembrane</keyword>
<evidence type="ECO:0000313" key="2">
    <source>
        <dbReference type="EMBL" id="MDL5033036.1"/>
    </source>
</evidence>
<comment type="caution">
    <text evidence="2">The sequence shown here is derived from an EMBL/GenBank/DDBJ whole genome shotgun (WGS) entry which is preliminary data.</text>
</comment>
<protein>
    <recommendedName>
        <fullName evidence="4">ATP synthase subunit I</fullName>
    </recommendedName>
</protein>
<keyword evidence="1" id="KW-1133">Transmembrane helix</keyword>
<evidence type="ECO:0000313" key="3">
    <source>
        <dbReference type="Proteomes" id="UP001238603"/>
    </source>
</evidence>
<gene>
    <name evidence="2" type="ORF">QRD43_14065</name>
</gene>
<keyword evidence="3" id="KW-1185">Reference proteome</keyword>
<proteinExistence type="predicted"/>
<feature type="transmembrane region" description="Helical" evidence="1">
    <location>
        <begin position="21"/>
        <end position="44"/>
    </location>
</feature>
<accession>A0ABT7LJJ7</accession>
<feature type="transmembrane region" description="Helical" evidence="1">
    <location>
        <begin position="50"/>
        <end position="72"/>
    </location>
</feature>
<feature type="transmembrane region" description="Helical" evidence="1">
    <location>
        <begin position="107"/>
        <end position="123"/>
    </location>
</feature>
<dbReference type="EMBL" id="JASVDS010000003">
    <property type="protein sequence ID" value="MDL5033036.1"/>
    <property type="molecule type" value="Genomic_DNA"/>
</dbReference>
<sequence>MSKDPAADPSEGNAVHDTPQLFRYLGWMTLAQALVTAWLAPVFLELVRLGAVNVLTLLAAVLGCATLYATVLRAVMSGTSGKKAFGAAAVLLGLSCWKWGVPFLMALMGYGALLAVGGLRLSVLREEHLSAPSASDVRAAGLDGAPLQE</sequence>
<keyword evidence="1" id="KW-0472">Membrane</keyword>
<evidence type="ECO:0000256" key="1">
    <source>
        <dbReference type="SAM" id="Phobius"/>
    </source>
</evidence>
<evidence type="ECO:0008006" key="4">
    <source>
        <dbReference type="Google" id="ProtNLM"/>
    </source>
</evidence>
<reference evidence="2 3" key="1">
    <citation type="submission" date="2023-06" db="EMBL/GenBank/DDBJ databases">
        <title>Pelomonas sp. APW6 16S ribosomal RNA gene genome sequencing and assembly.</title>
        <authorList>
            <person name="Woo H."/>
        </authorList>
    </citation>
    <scope>NUCLEOTIDE SEQUENCE [LARGE SCALE GENOMIC DNA]</scope>
    <source>
        <strain evidence="2 3">APW6</strain>
    </source>
</reference>
<name>A0ABT7LJJ7_9BURK</name>
<dbReference type="Proteomes" id="UP001238603">
    <property type="component" value="Unassembled WGS sequence"/>
</dbReference>
<organism evidence="2 3">
    <name type="scientific">Roseateles subflavus</name>
    <dbReference type="NCBI Taxonomy" id="3053353"/>
    <lineage>
        <taxon>Bacteria</taxon>
        <taxon>Pseudomonadati</taxon>
        <taxon>Pseudomonadota</taxon>
        <taxon>Betaproteobacteria</taxon>
        <taxon>Burkholderiales</taxon>
        <taxon>Sphaerotilaceae</taxon>
        <taxon>Roseateles</taxon>
    </lineage>
</organism>